<dbReference type="OrthoDB" id="7375783at2"/>
<gene>
    <name evidence="1" type="ORF">RSO01_83560</name>
</gene>
<dbReference type="RefSeq" id="WP_147156512.1">
    <property type="nucleotide sequence ID" value="NZ_BKAJ01000206.1"/>
</dbReference>
<name>A0A512NQG7_9HYPH</name>
<protein>
    <submittedName>
        <fullName evidence="1">Uncharacterized protein</fullName>
    </submittedName>
</protein>
<reference evidence="1 2" key="1">
    <citation type="submission" date="2019-07" db="EMBL/GenBank/DDBJ databases">
        <title>Whole genome shotgun sequence of Reyranella soli NBRC 108950.</title>
        <authorList>
            <person name="Hosoyama A."/>
            <person name="Uohara A."/>
            <person name="Ohji S."/>
            <person name="Ichikawa N."/>
        </authorList>
    </citation>
    <scope>NUCLEOTIDE SEQUENCE [LARGE SCALE GENOMIC DNA]</scope>
    <source>
        <strain evidence="1 2">NBRC 108950</strain>
    </source>
</reference>
<proteinExistence type="predicted"/>
<dbReference type="Proteomes" id="UP000321058">
    <property type="component" value="Unassembled WGS sequence"/>
</dbReference>
<comment type="caution">
    <text evidence="1">The sequence shown here is derived from an EMBL/GenBank/DDBJ whole genome shotgun (WGS) entry which is preliminary data.</text>
</comment>
<sequence length="120" mass="13064">MDRDTDLFVQAFWVKCRDVVRPELDRVIDELKGAGHDANVSTQEYSPVADQLPDIGPVLTLTVHPNGASEGRPLQFHGDVAKGDLEIIGNGGKAQRYELASVDEAVVKREVAGWLAVALK</sequence>
<keyword evidence="2" id="KW-1185">Reference proteome</keyword>
<accession>A0A512NQG7</accession>
<evidence type="ECO:0000313" key="1">
    <source>
        <dbReference type="EMBL" id="GEP61190.1"/>
    </source>
</evidence>
<organism evidence="1 2">
    <name type="scientific">Reyranella soli</name>
    <dbReference type="NCBI Taxonomy" id="1230389"/>
    <lineage>
        <taxon>Bacteria</taxon>
        <taxon>Pseudomonadati</taxon>
        <taxon>Pseudomonadota</taxon>
        <taxon>Alphaproteobacteria</taxon>
        <taxon>Hyphomicrobiales</taxon>
        <taxon>Reyranellaceae</taxon>
        <taxon>Reyranella</taxon>
    </lineage>
</organism>
<dbReference type="EMBL" id="BKAJ01000206">
    <property type="protein sequence ID" value="GEP61190.1"/>
    <property type="molecule type" value="Genomic_DNA"/>
</dbReference>
<dbReference type="AlphaFoldDB" id="A0A512NQG7"/>
<evidence type="ECO:0000313" key="2">
    <source>
        <dbReference type="Proteomes" id="UP000321058"/>
    </source>
</evidence>